<feature type="transmembrane region" description="Helical" evidence="9">
    <location>
        <begin position="116"/>
        <end position="141"/>
    </location>
</feature>
<comment type="function">
    <text evidence="9">Part of the tripartite ATP-independent periplasmic (TRAP) transport system.</text>
</comment>
<comment type="subcellular location">
    <subcellularLocation>
        <location evidence="1 9">Cell inner membrane</location>
        <topology evidence="1 9">Multi-pass membrane protein</topology>
    </subcellularLocation>
</comment>
<reference evidence="12" key="1">
    <citation type="submission" date="2017-05" db="EMBL/GenBank/DDBJ databases">
        <authorList>
            <person name="Sharma S."/>
            <person name="Sidhu C."/>
            <person name="Pinnaka A.K."/>
        </authorList>
    </citation>
    <scope>NUCLEOTIDE SEQUENCE [LARGE SCALE GENOMIC DNA]</scope>
    <source>
        <strain evidence="12">AK93</strain>
    </source>
</reference>
<keyword evidence="2 9" id="KW-0813">Transport</keyword>
<evidence type="ECO:0000256" key="5">
    <source>
        <dbReference type="ARBA" id="ARBA00022692"/>
    </source>
</evidence>
<dbReference type="Pfam" id="PF04290">
    <property type="entry name" value="DctQ"/>
    <property type="match status" value="1"/>
</dbReference>
<dbReference type="Proteomes" id="UP000256763">
    <property type="component" value="Unassembled WGS sequence"/>
</dbReference>
<evidence type="ECO:0000256" key="4">
    <source>
        <dbReference type="ARBA" id="ARBA00022519"/>
    </source>
</evidence>
<keyword evidence="4 9" id="KW-0997">Cell inner membrane</keyword>
<dbReference type="GO" id="GO:0022857">
    <property type="term" value="F:transmembrane transporter activity"/>
    <property type="evidence" value="ECO:0007669"/>
    <property type="project" value="UniProtKB-UniRule"/>
</dbReference>
<comment type="similarity">
    <text evidence="8 9">Belongs to the TRAP transporter small permease family.</text>
</comment>
<name>A0A3E0WRF1_9GAMM</name>
<evidence type="ECO:0000313" key="11">
    <source>
        <dbReference type="EMBL" id="RFA35418.1"/>
    </source>
</evidence>
<accession>A0A3E0WRF1</accession>
<protein>
    <recommendedName>
        <fullName evidence="9">TRAP transporter small permease protein</fullName>
    </recommendedName>
</protein>
<evidence type="ECO:0000256" key="1">
    <source>
        <dbReference type="ARBA" id="ARBA00004429"/>
    </source>
</evidence>
<evidence type="ECO:0000256" key="6">
    <source>
        <dbReference type="ARBA" id="ARBA00022989"/>
    </source>
</evidence>
<keyword evidence="6 9" id="KW-1133">Transmembrane helix</keyword>
<comment type="caution">
    <text evidence="11">The sequence shown here is derived from an EMBL/GenBank/DDBJ whole genome shotgun (WGS) entry which is preliminary data.</text>
</comment>
<dbReference type="InterPro" id="IPR007387">
    <property type="entry name" value="TRAP_DctQ"/>
</dbReference>
<organism evidence="11 12">
    <name type="scientific">Alkalilimnicola ehrlichii</name>
    <dbReference type="NCBI Taxonomy" id="351052"/>
    <lineage>
        <taxon>Bacteria</taxon>
        <taxon>Pseudomonadati</taxon>
        <taxon>Pseudomonadota</taxon>
        <taxon>Gammaproteobacteria</taxon>
        <taxon>Chromatiales</taxon>
        <taxon>Ectothiorhodospiraceae</taxon>
        <taxon>Alkalilimnicola</taxon>
    </lineage>
</organism>
<dbReference type="RefSeq" id="WP_116347991.1">
    <property type="nucleotide sequence ID" value="NZ_NFZW01000012.1"/>
</dbReference>
<dbReference type="AlphaFoldDB" id="A0A3E0WRF1"/>
<evidence type="ECO:0000256" key="8">
    <source>
        <dbReference type="ARBA" id="ARBA00038436"/>
    </source>
</evidence>
<dbReference type="PANTHER" id="PTHR35011:SF4">
    <property type="entry name" value="SLL1102 PROTEIN"/>
    <property type="match status" value="1"/>
</dbReference>
<proteinExistence type="inferred from homology"/>
<evidence type="ECO:0000256" key="3">
    <source>
        <dbReference type="ARBA" id="ARBA00022475"/>
    </source>
</evidence>
<keyword evidence="5 9" id="KW-0812">Transmembrane</keyword>
<keyword evidence="3" id="KW-1003">Cell membrane</keyword>
<keyword evidence="12" id="KW-1185">Reference proteome</keyword>
<dbReference type="InterPro" id="IPR055348">
    <property type="entry name" value="DctQ"/>
</dbReference>
<feature type="domain" description="Tripartite ATP-independent periplasmic transporters DctQ component" evidence="10">
    <location>
        <begin position="55"/>
        <end position="185"/>
    </location>
</feature>
<comment type="subunit">
    <text evidence="9">The complex comprises the extracytoplasmic solute receptor protein and the two transmembrane proteins.</text>
</comment>
<feature type="transmembrane region" description="Helical" evidence="9">
    <location>
        <begin position="75"/>
        <end position="96"/>
    </location>
</feature>
<gene>
    <name evidence="11" type="ORF">CAL65_13145</name>
</gene>
<evidence type="ECO:0000256" key="9">
    <source>
        <dbReference type="RuleBase" id="RU369079"/>
    </source>
</evidence>
<evidence type="ECO:0000256" key="2">
    <source>
        <dbReference type="ARBA" id="ARBA00022448"/>
    </source>
</evidence>
<feature type="transmembrane region" description="Helical" evidence="9">
    <location>
        <begin position="48"/>
        <end position="68"/>
    </location>
</feature>
<sequence>MIQRDPSTAHEQHAPITRDQVTPRTVFPDNHFSRIVDAGLLLLGRLSAWLWLGVLAVVVANVVARFFLRGGSIWLVELSWHLFGAAMLLSLSYAVVTDSHVRVDLFHERFQLKTKAAIELVGFVLLLLPALYILIAELIPYAHRSFIYNERSQAPSGLPYRWILKSLVPIAFALLALAVVSRLSKCTTTLFNIPRQLPPREPPPTP</sequence>
<evidence type="ECO:0000259" key="10">
    <source>
        <dbReference type="Pfam" id="PF04290"/>
    </source>
</evidence>
<dbReference type="GO" id="GO:0005886">
    <property type="term" value="C:plasma membrane"/>
    <property type="evidence" value="ECO:0007669"/>
    <property type="project" value="UniProtKB-SubCell"/>
</dbReference>
<dbReference type="PANTHER" id="PTHR35011">
    <property type="entry name" value="2,3-DIKETO-L-GULONATE TRAP TRANSPORTER SMALL PERMEASE PROTEIN YIAM"/>
    <property type="match status" value="1"/>
</dbReference>
<keyword evidence="7 9" id="KW-0472">Membrane</keyword>
<dbReference type="EMBL" id="NFZW01000012">
    <property type="protein sequence ID" value="RFA35418.1"/>
    <property type="molecule type" value="Genomic_DNA"/>
</dbReference>
<feature type="transmembrane region" description="Helical" evidence="9">
    <location>
        <begin position="162"/>
        <end position="180"/>
    </location>
</feature>
<evidence type="ECO:0000313" key="12">
    <source>
        <dbReference type="Proteomes" id="UP000256763"/>
    </source>
</evidence>
<evidence type="ECO:0000256" key="7">
    <source>
        <dbReference type="ARBA" id="ARBA00023136"/>
    </source>
</evidence>